<feature type="transmembrane region" description="Helical" evidence="1">
    <location>
        <begin position="72"/>
        <end position="91"/>
    </location>
</feature>
<dbReference type="InterPro" id="IPR005135">
    <property type="entry name" value="Endo/exonuclease/phosphatase"/>
</dbReference>
<dbReference type="Pfam" id="PF03372">
    <property type="entry name" value="Exo_endo_phos"/>
    <property type="match status" value="1"/>
</dbReference>
<dbReference type="SUPFAM" id="SSF56219">
    <property type="entry name" value="DNase I-like"/>
    <property type="match status" value="1"/>
</dbReference>
<dbReference type="PANTHER" id="PTHR14859:SF1">
    <property type="entry name" value="PGAP2-INTERACTING PROTEIN"/>
    <property type="match status" value="1"/>
</dbReference>
<name>A0A5R8K7G9_9BACT</name>
<dbReference type="InterPro" id="IPR036691">
    <property type="entry name" value="Endo/exonu/phosph_ase_sf"/>
</dbReference>
<protein>
    <recommendedName>
        <fullName evidence="2">Endonuclease/exonuclease/phosphatase domain-containing protein</fullName>
    </recommendedName>
</protein>
<reference evidence="3 4" key="1">
    <citation type="submission" date="2019-05" db="EMBL/GenBank/DDBJ databases">
        <title>Verrucobacter flavum gen. nov., sp. nov. a new member of the family Verrucomicrobiaceae.</title>
        <authorList>
            <person name="Szuroczki S."/>
            <person name="Abbaszade G."/>
            <person name="Szabo A."/>
            <person name="Felfoldi T."/>
            <person name="Schumann P."/>
            <person name="Boka K."/>
            <person name="Keki Z."/>
            <person name="Toumi M."/>
            <person name="Toth E."/>
        </authorList>
    </citation>
    <scope>NUCLEOTIDE SEQUENCE [LARGE SCALE GENOMIC DNA]</scope>
    <source>
        <strain evidence="3 4">MG-N-17</strain>
    </source>
</reference>
<dbReference type="GO" id="GO:0003824">
    <property type="term" value="F:catalytic activity"/>
    <property type="evidence" value="ECO:0007669"/>
    <property type="project" value="InterPro"/>
</dbReference>
<evidence type="ECO:0000256" key="1">
    <source>
        <dbReference type="SAM" id="Phobius"/>
    </source>
</evidence>
<feature type="domain" description="Endonuclease/exonuclease/phosphatase" evidence="2">
    <location>
        <begin position="124"/>
        <end position="322"/>
    </location>
</feature>
<accession>A0A5R8K7G9</accession>
<dbReference type="EMBL" id="VAUV01000027">
    <property type="protein sequence ID" value="TLD68311.1"/>
    <property type="molecule type" value="Genomic_DNA"/>
</dbReference>
<feature type="transmembrane region" description="Helical" evidence="1">
    <location>
        <begin position="48"/>
        <end position="65"/>
    </location>
</feature>
<gene>
    <name evidence="3" type="ORF">FEM03_23185</name>
</gene>
<evidence type="ECO:0000259" key="2">
    <source>
        <dbReference type="Pfam" id="PF03372"/>
    </source>
</evidence>
<dbReference type="OrthoDB" id="9796594at2"/>
<comment type="caution">
    <text evidence="3">The sequence shown here is derived from an EMBL/GenBank/DDBJ whole genome shotgun (WGS) entry which is preliminary data.</text>
</comment>
<dbReference type="GO" id="GO:0006506">
    <property type="term" value="P:GPI anchor biosynthetic process"/>
    <property type="evidence" value="ECO:0007669"/>
    <property type="project" value="TreeGrafter"/>
</dbReference>
<dbReference type="Gene3D" id="3.60.10.10">
    <property type="entry name" value="Endonuclease/exonuclease/phosphatase"/>
    <property type="match status" value="1"/>
</dbReference>
<sequence>MGKRVMWKKFPRASVGVGLMLGTLMCLAVSLAAFGGRWFWWLDLLAHGRPQYLVGAGMLMTIFLVKRKWRWAVMAGLACGLNAIVVLPYGVEKGEVVRQMGGRSDEVFKVATINLLQLGPPDRDYGKLRRDLEPWQPDVVALQEVGAEWAVEIELWKDWFPYRSLGMPVTRYHGLGLVSRVPWRRVERVVLGPVLITMGLAAELEVSGRVVSVLTVHALHPTDTVKVEILKSWHEAIVKWVKDKRSAGHAVIVMGDFNSTPWSVFYRDLVRATGLREAGRGHPFSATWRVGWPQQMMIDHVLYSDDWGRANWSVGEDFDSDHRPVLVEFWWR</sequence>
<evidence type="ECO:0000313" key="3">
    <source>
        <dbReference type="EMBL" id="TLD68311.1"/>
    </source>
</evidence>
<keyword evidence="1" id="KW-0812">Transmembrane</keyword>
<dbReference type="Proteomes" id="UP000306196">
    <property type="component" value="Unassembled WGS sequence"/>
</dbReference>
<dbReference type="GO" id="GO:0016020">
    <property type="term" value="C:membrane"/>
    <property type="evidence" value="ECO:0007669"/>
    <property type="project" value="GOC"/>
</dbReference>
<evidence type="ECO:0000313" key="4">
    <source>
        <dbReference type="Proteomes" id="UP000306196"/>
    </source>
</evidence>
<dbReference type="PANTHER" id="PTHR14859">
    <property type="entry name" value="CALCOFLUOR WHITE HYPERSENSITIVE PROTEIN PRECURSOR"/>
    <property type="match status" value="1"/>
</dbReference>
<keyword evidence="1" id="KW-0472">Membrane</keyword>
<organism evidence="3 4">
    <name type="scientific">Phragmitibacter flavus</name>
    <dbReference type="NCBI Taxonomy" id="2576071"/>
    <lineage>
        <taxon>Bacteria</taxon>
        <taxon>Pseudomonadati</taxon>
        <taxon>Verrucomicrobiota</taxon>
        <taxon>Verrucomicrobiia</taxon>
        <taxon>Verrucomicrobiales</taxon>
        <taxon>Verrucomicrobiaceae</taxon>
        <taxon>Phragmitibacter</taxon>
    </lineage>
</organism>
<keyword evidence="1" id="KW-1133">Transmembrane helix</keyword>
<keyword evidence="4" id="KW-1185">Reference proteome</keyword>
<dbReference type="InterPro" id="IPR051916">
    <property type="entry name" value="GPI-anchor_lipid_remodeler"/>
</dbReference>
<proteinExistence type="predicted"/>
<dbReference type="AlphaFoldDB" id="A0A5R8K7G9"/>